<dbReference type="OrthoDB" id="513400at2759"/>
<feature type="transmembrane region" description="Helical" evidence="9">
    <location>
        <begin position="119"/>
        <end position="137"/>
    </location>
</feature>
<proteinExistence type="predicted"/>
<dbReference type="OMA" id="AFHAFGH"/>
<dbReference type="GO" id="GO:0016020">
    <property type="term" value="C:membrane"/>
    <property type="evidence" value="ECO:0007669"/>
    <property type="project" value="UniProtKB-SubCell"/>
</dbReference>
<feature type="transmembrane region" description="Helical" evidence="9">
    <location>
        <begin position="226"/>
        <end position="250"/>
    </location>
</feature>
<evidence type="ECO:0000256" key="7">
    <source>
        <dbReference type="SAM" id="Coils"/>
    </source>
</evidence>
<dbReference type="Pfam" id="PF01490">
    <property type="entry name" value="Aa_trans"/>
    <property type="match status" value="1"/>
</dbReference>
<evidence type="ECO:0000256" key="6">
    <source>
        <dbReference type="ARBA" id="ARBA00023136"/>
    </source>
</evidence>
<keyword evidence="5 9" id="KW-1133">Transmembrane helix</keyword>
<dbReference type="Proteomes" id="UP000008237">
    <property type="component" value="Unassembled WGS sequence"/>
</dbReference>
<feature type="coiled-coil region" evidence="7">
    <location>
        <begin position="539"/>
        <end position="637"/>
    </location>
</feature>
<feature type="compositionally biased region" description="Basic and acidic residues" evidence="8">
    <location>
        <begin position="930"/>
        <end position="943"/>
    </location>
</feature>
<feature type="region of interest" description="Disordered" evidence="8">
    <location>
        <begin position="887"/>
        <end position="912"/>
    </location>
</feature>
<dbReference type="EMBL" id="GL445250">
    <property type="protein sequence ID" value="EFN89983.1"/>
    <property type="molecule type" value="Genomic_DNA"/>
</dbReference>
<evidence type="ECO:0000313" key="11">
    <source>
        <dbReference type="EMBL" id="EFN89983.1"/>
    </source>
</evidence>
<dbReference type="GO" id="GO:0015179">
    <property type="term" value="F:L-amino acid transmembrane transporter activity"/>
    <property type="evidence" value="ECO:0007669"/>
    <property type="project" value="TreeGrafter"/>
</dbReference>
<dbReference type="AlphaFoldDB" id="E2B314"/>
<keyword evidence="2" id="KW-0813">Transport</keyword>
<feature type="domain" description="Amino acid transporter transmembrane" evidence="10">
    <location>
        <begin position="2"/>
        <end position="389"/>
    </location>
</feature>
<dbReference type="InParanoid" id="E2B314"/>
<keyword evidence="3 9" id="KW-0812">Transmembrane</keyword>
<feature type="transmembrane region" description="Helical" evidence="9">
    <location>
        <begin position="144"/>
        <end position="164"/>
    </location>
</feature>
<dbReference type="PANTHER" id="PTHR22950:SF646">
    <property type="entry name" value="SODIUM-COUPLED NEUTRAL AMINO ACID TRANSPORTER 10-RELATED"/>
    <property type="match status" value="1"/>
</dbReference>
<dbReference type="InterPro" id="IPR013057">
    <property type="entry name" value="AA_transpt_TM"/>
</dbReference>
<dbReference type="FunCoup" id="E2B314">
    <property type="interactions" value="61"/>
</dbReference>
<protein>
    <submittedName>
        <fullName evidence="11">Putative sodium-coupled neutral amino acid transporter 10</fullName>
    </submittedName>
</protein>
<dbReference type="STRING" id="610380.E2B314"/>
<feature type="transmembrane region" description="Helical" evidence="9">
    <location>
        <begin position="79"/>
        <end position="99"/>
    </location>
</feature>
<dbReference type="KEGG" id="hst:105192433"/>
<keyword evidence="4" id="KW-0029">Amino-acid transport</keyword>
<gene>
    <name evidence="11" type="ORF">EAI_15282</name>
</gene>
<keyword evidence="12" id="KW-1185">Reference proteome</keyword>
<dbReference type="PANTHER" id="PTHR22950">
    <property type="entry name" value="AMINO ACID TRANSPORTER"/>
    <property type="match status" value="1"/>
</dbReference>
<keyword evidence="6 9" id="KW-0472">Membrane</keyword>
<evidence type="ECO:0000259" key="10">
    <source>
        <dbReference type="Pfam" id="PF01490"/>
    </source>
</evidence>
<name>E2B314_HARSA</name>
<evidence type="ECO:0000256" key="4">
    <source>
        <dbReference type="ARBA" id="ARBA00022970"/>
    </source>
</evidence>
<accession>E2B314</accession>
<feature type="transmembrane region" description="Helical" evidence="9">
    <location>
        <begin position="311"/>
        <end position="330"/>
    </location>
</feature>
<feature type="transmembrane region" description="Helical" evidence="9">
    <location>
        <begin position="370"/>
        <end position="393"/>
    </location>
</feature>
<reference evidence="11 12" key="1">
    <citation type="journal article" date="2010" name="Science">
        <title>Genomic comparison of the ants Camponotus floridanus and Harpegnathos saltator.</title>
        <authorList>
            <person name="Bonasio R."/>
            <person name="Zhang G."/>
            <person name="Ye C."/>
            <person name="Mutti N.S."/>
            <person name="Fang X."/>
            <person name="Qin N."/>
            <person name="Donahue G."/>
            <person name="Yang P."/>
            <person name="Li Q."/>
            <person name="Li C."/>
            <person name="Zhang P."/>
            <person name="Huang Z."/>
            <person name="Berger S.L."/>
            <person name="Reinberg D."/>
            <person name="Wang J."/>
            <person name="Liebig J."/>
        </authorList>
    </citation>
    <scope>NUCLEOTIDE SEQUENCE [LARGE SCALE GENOMIC DNA]</scope>
    <source>
        <strain evidence="11 12">R22 G/1</strain>
    </source>
</reference>
<evidence type="ECO:0000256" key="5">
    <source>
        <dbReference type="ARBA" id="ARBA00022989"/>
    </source>
</evidence>
<feature type="region of interest" description="Disordered" evidence="8">
    <location>
        <begin position="924"/>
        <end position="943"/>
    </location>
</feature>
<dbReference type="PhylomeDB" id="E2B314"/>
<organism evidence="12">
    <name type="scientific">Harpegnathos saltator</name>
    <name type="common">Jerdon's jumping ant</name>
    <dbReference type="NCBI Taxonomy" id="610380"/>
    <lineage>
        <taxon>Eukaryota</taxon>
        <taxon>Metazoa</taxon>
        <taxon>Ecdysozoa</taxon>
        <taxon>Arthropoda</taxon>
        <taxon>Hexapoda</taxon>
        <taxon>Insecta</taxon>
        <taxon>Pterygota</taxon>
        <taxon>Neoptera</taxon>
        <taxon>Endopterygota</taxon>
        <taxon>Hymenoptera</taxon>
        <taxon>Apocrita</taxon>
        <taxon>Aculeata</taxon>
        <taxon>Formicoidea</taxon>
        <taxon>Formicidae</taxon>
        <taxon>Ponerinae</taxon>
        <taxon>Ponerini</taxon>
        <taxon>Harpegnathos</taxon>
    </lineage>
</organism>
<evidence type="ECO:0000313" key="12">
    <source>
        <dbReference type="Proteomes" id="UP000008237"/>
    </source>
</evidence>
<keyword evidence="7" id="KW-0175">Coiled coil</keyword>
<sequence>MISQMSHVMTLANSIIGVSVLAMPFCFKQCGIVLAILVLLLCSTLSRLACHFLVKSAVISRRRNFELLAFHAFGHMGKFLVELFIIGFLLGTCIAYFVVVGDLGPQIVSKMMNKTPGDIRTSLLIVTGVLIVLPLGLLRNIDSLSSICTATIVFYLCLVLKVIGESTQHIFAGDWYDSINYWRPGGILQCLPIFSMALFCQTQLFEIYETIPNVSLEKMNDVVRGALNICTVVYMCVGLFGYIAFCTQPFTGNILLSFEPSITSELIKMGFVFSVAFSFPLVIFPCRASLNSLLFRRVHTHEPSINYLSESRFRCLTVAVVSISLIIGIIVPNIEFVLGIVGSTIGVMICLIFPAVFFISISSKNTNERLLAQGILIVGVWIMVLGTYANLYAMEKSTSTKLTATNKPLVQMNNLPLNIIKDDLQIIPNAPDNLELIPRVKEKMNQLPEMKVLEKVLEKALDMKAKDVRQEPPIPVERVIVTEKPNAEKSDKIAAASGTLLPEIKEVGTLKTLNNENSDVQSQIADVVKLDESVVTLKAEEKIKMIEEKERSVDSQKNDNLINLDAIKKEESELAADGDVANARAAERHEQLRKTLEKHKLEQRQMMQEQKEILKDIKEQKQEFEREKQRMAKDEILKKVQINVKEDILAEGSLRENDRRVAENNEVNIDKSNRIKETLEDKEWNAADKVKLSEKLHTPDERNDVKIALENKEKSGSPREISRNAIAEAAQKSPGDATMSKSLLVDKETDNLVAPERLSIRKESPVHNDETKIERIEFNDSENIKGPVLNLLSKGALQKSIVEEEISNRQTKKEQREVLTNEVIDASDKLQGNYDGSRFSVPIALKMSNQSKSYNAIVPSQNKSEPQVQAIHRDILENYEREKRDIGAEVNSSDAPVAHSERSTERSKSLLKDINNRDYETCSKLQASSEKPEIEESEKGTTKSDIIEEQLLIKTNVYPSEKGVTKIISVDPRIALNAKHTSIKQRDLKALNSKDNTEI</sequence>
<evidence type="ECO:0000256" key="1">
    <source>
        <dbReference type="ARBA" id="ARBA00004141"/>
    </source>
</evidence>
<evidence type="ECO:0000256" key="3">
    <source>
        <dbReference type="ARBA" id="ARBA00022692"/>
    </source>
</evidence>
<feature type="transmembrane region" description="Helical" evidence="9">
    <location>
        <begin position="270"/>
        <end position="290"/>
    </location>
</feature>
<comment type="subcellular location">
    <subcellularLocation>
        <location evidence="1">Membrane</location>
        <topology evidence="1">Multi-pass membrane protein</topology>
    </subcellularLocation>
</comment>
<evidence type="ECO:0000256" key="9">
    <source>
        <dbReference type="SAM" id="Phobius"/>
    </source>
</evidence>
<feature type="compositionally biased region" description="Basic and acidic residues" evidence="8">
    <location>
        <begin position="899"/>
        <end position="912"/>
    </location>
</feature>
<evidence type="ECO:0000256" key="2">
    <source>
        <dbReference type="ARBA" id="ARBA00022448"/>
    </source>
</evidence>
<feature type="transmembrane region" description="Helical" evidence="9">
    <location>
        <begin position="184"/>
        <end position="205"/>
    </location>
</feature>
<feature type="transmembrane region" description="Helical" evidence="9">
    <location>
        <begin position="32"/>
        <end position="58"/>
    </location>
</feature>
<feature type="transmembrane region" description="Helical" evidence="9">
    <location>
        <begin position="336"/>
        <end position="358"/>
    </location>
</feature>
<evidence type="ECO:0000256" key="8">
    <source>
        <dbReference type="SAM" id="MobiDB-lite"/>
    </source>
</evidence>